<proteinExistence type="predicted"/>
<accession>A0A1C7LSR4</accession>
<sequence length="317" mass="35787">MVPLDCEPQGAVDADIMGFLSRSLCGIPYCAEIVRDLTKKAGGLFVYAKFAVDLFRNNPDLVDENLQKLQENSDAHALDKLYLTILHNAFPKCVLDSGTNRNHVQKVLAGTVLLQDRCSVHTLASLITVGAQHVREILLQLNPVIHFDRSDPDSTVYPLHVSFSDFILSSERCGDRNFYIDAQVYHRLFATRCLSIMNQWEALCRNPLSLSNPSVFKNSIEDLPTRVKGYIPAVTQYACLHWATHLCASHRTQKDDPQLRGLLRTFCSEKLLVWLEALSFMDRLDIAPTALKNAHGTVRRITQRPHLVIQRRSHTLG</sequence>
<name>A0A1C7LSR4_GRIFR</name>
<dbReference type="EMBL" id="LUGG01000023">
    <property type="protein sequence ID" value="OBZ67568.1"/>
    <property type="molecule type" value="Genomic_DNA"/>
</dbReference>
<evidence type="ECO:0000313" key="1">
    <source>
        <dbReference type="EMBL" id="OBZ67568.1"/>
    </source>
</evidence>
<protein>
    <submittedName>
        <fullName evidence="1">Uncharacterized protein</fullName>
    </submittedName>
</protein>
<dbReference type="STRING" id="5627.A0A1C7LSR4"/>
<gene>
    <name evidence="1" type="ORF">A0H81_12091</name>
</gene>
<reference evidence="1 2" key="1">
    <citation type="submission" date="2016-03" db="EMBL/GenBank/DDBJ databases">
        <title>Whole genome sequencing of Grifola frondosa 9006-11.</title>
        <authorList>
            <person name="Min B."/>
            <person name="Park H."/>
            <person name="Kim J.-G."/>
            <person name="Cho H."/>
            <person name="Oh Y.-L."/>
            <person name="Kong W.-S."/>
            <person name="Choi I.-G."/>
        </authorList>
    </citation>
    <scope>NUCLEOTIDE SEQUENCE [LARGE SCALE GENOMIC DNA]</scope>
    <source>
        <strain evidence="1 2">9006-11</strain>
    </source>
</reference>
<evidence type="ECO:0000313" key="2">
    <source>
        <dbReference type="Proteomes" id="UP000092993"/>
    </source>
</evidence>
<dbReference type="PANTHER" id="PTHR10039">
    <property type="entry name" value="AMELOGENIN"/>
    <property type="match status" value="1"/>
</dbReference>
<keyword evidence="2" id="KW-1185">Reference proteome</keyword>
<dbReference type="Proteomes" id="UP000092993">
    <property type="component" value="Unassembled WGS sequence"/>
</dbReference>
<dbReference type="PANTHER" id="PTHR10039:SF14">
    <property type="entry name" value="NACHT DOMAIN-CONTAINING PROTEIN"/>
    <property type="match status" value="1"/>
</dbReference>
<dbReference type="OrthoDB" id="2804352at2759"/>
<organism evidence="1 2">
    <name type="scientific">Grifola frondosa</name>
    <name type="common">Maitake</name>
    <name type="synonym">Polyporus frondosus</name>
    <dbReference type="NCBI Taxonomy" id="5627"/>
    <lineage>
        <taxon>Eukaryota</taxon>
        <taxon>Fungi</taxon>
        <taxon>Dikarya</taxon>
        <taxon>Basidiomycota</taxon>
        <taxon>Agaricomycotina</taxon>
        <taxon>Agaricomycetes</taxon>
        <taxon>Polyporales</taxon>
        <taxon>Grifolaceae</taxon>
        <taxon>Grifola</taxon>
    </lineage>
</organism>
<comment type="caution">
    <text evidence="1">The sequence shown here is derived from an EMBL/GenBank/DDBJ whole genome shotgun (WGS) entry which is preliminary data.</text>
</comment>
<dbReference type="AlphaFoldDB" id="A0A1C7LSR4"/>